<reference evidence="4" key="1">
    <citation type="submission" date="2020-05" db="EMBL/GenBank/DDBJ databases">
        <title>Novel species in genus Nocardioides.</title>
        <authorList>
            <person name="Zhang G."/>
        </authorList>
    </citation>
    <scope>NUCLEOTIDE SEQUENCE [LARGE SCALE GENOMIC DNA]</scope>
    <source>
        <strain evidence="4">zg-1050</strain>
    </source>
</reference>
<keyword evidence="2" id="KW-0472">Membrane</keyword>
<dbReference type="RefSeq" id="WP_173164507.1">
    <property type="nucleotide sequence ID" value="NZ_CP053716.1"/>
</dbReference>
<evidence type="ECO:0000256" key="1">
    <source>
        <dbReference type="SAM" id="MobiDB-lite"/>
    </source>
</evidence>
<dbReference type="KEGG" id="bwa:HLV38_04115"/>
<evidence type="ECO:0000313" key="4">
    <source>
        <dbReference type="Proteomes" id="UP000503297"/>
    </source>
</evidence>
<dbReference type="AlphaFoldDB" id="A0A6M8J457"/>
<feature type="transmembrane region" description="Helical" evidence="2">
    <location>
        <begin position="78"/>
        <end position="100"/>
    </location>
</feature>
<protein>
    <submittedName>
        <fullName evidence="3">Tat pathway signal protein</fullName>
    </submittedName>
</protein>
<keyword evidence="2" id="KW-1133">Transmembrane helix</keyword>
<evidence type="ECO:0000313" key="3">
    <source>
        <dbReference type="EMBL" id="QKF07393.1"/>
    </source>
</evidence>
<organism evidence="3 4">
    <name type="scientific">Berryella wangjianweii</name>
    <dbReference type="NCBI Taxonomy" id="2734634"/>
    <lineage>
        <taxon>Bacteria</taxon>
        <taxon>Bacillati</taxon>
        <taxon>Actinomycetota</taxon>
        <taxon>Coriobacteriia</taxon>
        <taxon>Eggerthellales</taxon>
        <taxon>Eggerthellaceae</taxon>
        <taxon>Berryella</taxon>
    </lineage>
</organism>
<dbReference type="Proteomes" id="UP000503297">
    <property type="component" value="Chromosome"/>
</dbReference>
<feature type="region of interest" description="Disordered" evidence="1">
    <location>
        <begin position="1"/>
        <end position="36"/>
    </location>
</feature>
<feature type="compositionally biased region" description="Gly residues" evidence="1">
    <location>
        <begin position="17"/>
        <end position="26"/>
    </location>
</feature>
<evidence type="ECO:0000256" key="2">
    <source>
        <dbReference type="SAM" id="Phobius"/>
    </source>
</evidence>
<accession>A0A6M8J457</accession>
<keyword evidence="4" id="KW-1185">Reference proteome</keyword>
<keyword evidence="2" id="KW-0812">Transmembrane</keyword>
<gene>
    <name evidence="3" type="ORF">HLV38_04115</name>
</gene>
<name>A0A6M8J457_9ACTN</name>
<dbReference type="EMBL" id="CP053716">
    <property type="protein sequence ID" value="QKF07393.1"/>
    <property type="molecule type" value="Genomic_DNA"/>
</dbReference>
<sequence>MTGSAKPSAGRSAAGVGSRGHSGIGSHGRSSVGSHAGVAAHARLASASAAGGRLRRTATGRVPLKAQQQSTLVTRRRFVLGAIGAGAVVAAAGAGTFALAHRSRNTVALDTLKVPKSAVTTLDDLTALDGPDGMLSLSGTIELPLGTLVWMSHADVAACLVPGAEGSPLATVSLLSLAGAPVATPVLSRAQGAAEGFEIYDVRATDKGLVWVEANILSGAWRVHTAPLNGTKLGAVALADEGEADTEAPSLAAIDGSAFWLVNPKPHDDVVSGSCVLRGAAFGSDSPRELMSAPKRAYCPLQAGPDALVVAARSAQNAAHVQISCINPADGTVRDSIALPAGMRPLEVAYGPTGLAFSFEKIYSFGEGIANLGTYVPRTRAGGSAGAYDDAPWFRFGRTPSSAPCWCGKLLTVKSTYSVAVVDLAAGTYFSIPVDSGASSYGECTATVGAFDRLVTFANIDYTPVGKSRVRTCRVKVWQPA</sequence>
<proteinExistence type="predicted"/>
<feature type="compositionally biased region" description="Low complexity" evidence="1">
    <location>
        <begin position="27"/>
        <end position="36"/>
    </location>
</feature>